<keyword evidence="4" id="KW-1185">Reference proteome</keyword>
<evidence type="ECO:0000313" key="3">
    <source>
        <dbReference type="EMBL" id="TQV81926.1"/>
    </source>
</evidence>
<dbReference type="RefSeq" id="WP_142895557.1">
    <property type="nucleotide sequence ID" value="NZ_ML660053.1"/>
</dbReference>
<dbReference type="Pfam" id="PF25455">
    <property type="entry name" value="Beta-barrel_CAF17_C"/>
    <property type="match status" value="1"/>
</dbReference>
<gene>
    <name evidence="3" type="ORF">FKG95_06740</name>
</gene>
<dbReference type="Gene3D" id="3.30.1360.120">
    <property type="entry name" value="Probable tRNA modification gtpase trme, domain 1"/>
    <property type="match status" value="1"/>
</dbReference>
<dbReference type="InterPro" id="IPR017703">
    <property type="entry name" value="YgfZ/GCV_T_CS"/>
</dbReference>
<dbReference type="InterPro" id="IPR057460">
    <property type="entry name" value="CAF17_C"/>
</dbReference>
<accession>A0A545TXH5</accession>
<evidence type="ECO:0000259" key="2">
    <source>
        <dbReference type="Pfam" id="PF25455"/>
    </source>
</evidence>
<dbReference type="NCBIfam" id="TIGR03317">
    <property type="entry name" value="ygfZ_signature"/>
    <property type="match status" value="1"/>
</dbReference>
<dbReference type="EMBL" id="VHSH01000002">
    <property type="protein sequence ID" value="TQV81926.1"/>
    <property type="molecule type" value="Genomic_DNA"/>
</dbReference>
<evidence type="ECO:0000313" key="4">
    <source>
        <dbReference type="Proteomes" id="UP000315252"/>
    </source>
</evidence>
<dbReference type="SUPFAM" id="SSF103025">
    <property type="entry name" value="Folate-binding domain"/>
    <property type="match status" value="1"/>
</dbReference>
<name>A0A545TXH5_9PROT</name>
<dbReference type="PANTHER" id="PTHR22602">
    <property type="entry name" value="TRANSFERASE CAF17, MITOCHONDRIAL-RELATED"/>
    <property type="match status" value="1"/>
</dbReference>
<dbReference type="GO" id="GO:0016226">
    <property type="term" value="P:iron-sulfur cluster assembly"/>
    <property type="evidence" value="ECO:0007669"/>
    <property type="project" value="TreeGrafter"/>
</dbReference>
<organism evidence="3 4">
    <name type="scientific">Denitrobaculum tricleocarpae</name>
    <dbReference type="NCBI Taxonomy" id="2591009"/>
    <lineage>
        <taxon>Bacteria</taxon>
        <taxon>Pseudomonadati</taxon>
        <taxon>Pseudomonadota</taxon>
        <taxon>Alphaproteobacteria</taxon>
        <taxon>Rhodospirillales</taxon>
        <taxon>Rhodospirillaceae</taxon>
        <taxon>Denitrobaculum</taxon>
    </lineage>
</organism>
<evidence type="ECO:0000256" key="1">
    <source>
        <dbReference type="ARBA" id="ARBA00022946"/>
    </source>
</evidence>
<keyword evidence="1" id="KW-0809">Transit peptide</keyword>
<dbReference type="OrthoDB" id="9796287at2"/>
<dbReference type="Proteomes" id="UP000315252">
    <property type="component" value="Unassembled WGS sequence"/>
</dbReference>
<protein>
    <submittedName>
        <fullName evidence="3">Folate-binding protein YgfZ</fullName>
    </submittedName>
</protein>
<reference evidence="3 4" key="1">
    <citation type="submission" date="2019-06" db="EMBL/GenBank/DDBJ databases">
        <title>Whole genome sequence for Rhodospirillaceae sp. R148.</title>
        <authorList>
            <person name="Wang G."/>
        </authorList>
    </citation>
    <scope>NUCLEOTIDE SEQUENCE [LARGE SCALE GENOMIC DNA]</scope>
    <source>
        <strain evidence="3 4">R148</strain>
    </source>
</reference>
<dbReference type="PANTHER" id="PTHR22602:SF0">
    <property type="entry name" value="TRANSFERASE CAF17, MITOCHONDRIAL-RELATED"/>
    <property type="match status" value="1"/>
</dbReference>
<feature type="domain" description="CAF17 C-terminal" evidence="2">
    <location>
        <begin position="241"/>
        <end position="311"/>
    </location>
</feature>
<dbReference type="InterPro" id="IPR027266">
    <property type="entry name" value="TrmE/GcvT-like"/>
</dbReference>
<dbReference type="PIRSF" id="PIRSF006487">
    <property type="entry name" value="GcvT"/>
    <property type="match status" value="1"/>
</dbReference>
<dbReference type="InterPro" id="IPR045179">
    <property type="entry name" value="YgfZ/GcvT"/>
</dbReference>
<dbReference type="AlphaFoldDB" id="A0A545TXH5"/>
<proteinExistence type="predicted"/>
<comment type="caution">
    <text evidence="3">The sequence shown here is derived from an EMBL/GenBank/DDBJ whole genome shotgun (WGS) entry which is preliminary data.</text>
</comment>
<sequence length="312" mass="33874">MPDQTKPRGVILSHRGVLRVSGPDRVAFLQGLVSNDVEAVSSSRSVWAAFLTPQGKFLHEFFVTEEHPGNSEGAEAGGERALLIDCEAGRRADLQRRLKLYKLRSQVQVEDAQSDYCIAALFGEEALSSLDLEPTPGSSANLGAGRVFVDPRMTELGARAILPSGNAEAILRDAGFETASRDEYDCLRSELGVPDGSRDLEVEKSTLLENGFDELHGVDWDKGCYMGQELTARTKYRGLVKKRLLPAEISGPTPEPGTPLLSGNKEVGIMRSAVAQKGLATVRLDALQDSGFAELRAGEAQITVRKPVWMHN</sequence>